<dbReference type="EMBL" id="LK032102">
    <property type="protein sequence ID" value="CDY19959.1"/>
    <property type="molecule type" value="Genomic_DNA"/>
</dbReference>
<gene>
    <name evidence="2" type="primary">BnaA09g02920D</name>
    <name evidence="1" type="ORF">DARMORV10_A09P04390.1</name>
    <name evidence="2" type="ORF">GSBRNA2T00009771001</name>
</gene>
<dbReference type="EMBL" id="HG994363">
    <property type="protein sequence ID" value="CAF2035787.1"/>
    <property type="molecule type" value="Genomic_DNA"/>
</dbReference>
<dbReference type="Proteomes" id="UP001295469">
    <property type="component" value="Chromosome A09"/>
</dbReference>
<reference evidence="1" key="3">
    <citation type="submission" date="2021-01" db="EMBL/GenBank/DDBJ databases">
        <authorList>
            <consortium name="Genoscope - CEA"/>
            <person name="William W."/>
        </authorList>
    </citation>
    <scope>NUCLEOTIDE SEQUENCE</scope>
</reference>
<evidence type="ECO:0000313" key="3">
    <source>
        <dbReference type="Proteomes" id="UP000028999"/>
    </source>
</evidence>
<evidence type="ECO:0000313" key="2">
    <source>
        <dbReference type="EMBL" id="CDY19959.1"/>
    </source>
</evidence>
<organism evidence="2 3">
    <name type="scientific">Brassica napus</name>
    <name type="common">Rape</name>
    <dbReference type="NCBI Taxonomy" id="3708"/>
    <lineage>
        <taxon>Eukaryota</taxon>
        <taxon>Viridiplantae</taxon>
        <taxon>Streptophyta</taxon>
        <taxon>Embryophyta</taxon>
        <taxon>Tracheophyta</taxon>
        <taxon>Spermatophyta</taxon>
        <taxon>Magnoliopsida</taxon>
        <taxon>eudicotyledons</taxon>
        <taxon>Gunneridae</taxon>
        <taxon>Pentapetalae</taxon>
        <taxon>rosids</taxon>
        <taxon>malvids</taxon>
        <taxon>Brassicales</taxon>
        <taxon>Brassicaceae</taxon>
        <taxon>Brassiceae</taxon>
        <taxon>Brassica</taxon>
    </lineage>
</organism>
<protein>
    <submittedName>
        <fullName evidence="1">(rape) hypothetical protein</fullName>
    </submittedName>
    <submittedName>
        <fullName evidence="2">BnaA09g02920D protein</fullName>
    </submittedName>
</protein>
<evidence type="ECO:0000313" key="1">
    <source>
        <dbReference type="EMBL" id="CAF2035787.1"/>
    </source>
</evidence>
<sequence length="52" mass="5881">MEDSSPRIIFREGCFTSAGYQLLSNRWAAAMHLYNDPTVDVSGEFKSLKNII</sequence>
<dbReference type="Proteomes" id="UP000028999">
    <property type="component" value="Unassembled WGS sequence"/>
</dbReference>
<reference evidence="2" key="2">
    <citation type="submission" date="2014-06" db="EMBL/GenBank/DDBJ databases">
        <authorList>
            <person name="Genoscope - CEA"/>
        </authorList>
    </citation>
    <scope>NUCLEOTIDE SEQUENCE</scope>
</reference>
<dbReference type="Gramene" id="CDY19959">
    <property type="protein sequence ID" value="CDY19959"/>
    <property type="gene ID" value="GSBRNA2T00009771001"/>
</dbReference>
<dbReference type="PaxDb" id="3708-A0A078G3G7"/>
<reference evidence="2 3" key="1">
    <citation type="journal article" date="2014" name="Science">
        <title>Plant genetics. Early allopolyploid evolution in the post-Neolithic Brassica napus oilseed genome.</title>
        <authorList>
            <person name="Chalhoub B."/>
            <person name="Denoeud F."/>
            <person name="Liu S."/>
            <person name="Parkin I.A."/>
            <person name="Tang H."/>
            <person name="Wang X."/>
            <person name="Chiquet J."/>
            <person name="Belcram H."/>
            <person name="Tong C."/>
            <person name="Samans B."/>
            <person name="Correa M."/>
            <person name="Da Silva C."/>
            <person name="Just J."/>
            <person name="Falentin C."/>
            <person name="Koh C.S."/>
            <person name="Le Clainche I."/>
            <person name="Bernard M."/>
            <person name="Bento P."/>
            <person name="Noel B."/>
            <person name="Labadie K."/>
            <person name="Alberti A."/>
            <person name="Charles M."/>
            <person name="Arnaud D."/>
            <person name="Guo H."/>
            <person name="Daviaud C."/>
            <person name="Alamery S."/>
            <person name="Jabbari K."/>
            <person name="Zhao M."/>
            <person name="Edger P.P."/>
            <person name="Chelaifa H."/>
            <person name="Tack D."/>
            <person name="Lassalle G."/>
            <person name="Mestiri I."/>
            <person name="Schnel N."/>
            <person name="Le Paslier M.C."/>
            <person name="Fan G."/>
            <person name="Renault V."/>
            <person name="Bayer P.E."/>
            <person name="Golicz A.A."/>
            <person name="Manoli S."/>
            <person name="Lee T.H."/>
            <person name="Thi V.H."/>
            <person name="Chalabi S."/>
            <person name="Hu Q."/>
            <person name="Fan C."/>
            <person name="Tollenaere R."/>
            <person name="Lu Y."/>
            <person name="Battail C."/>
            <person name="Shen J."/>
            <person name="Sidebottom C.H."/>
            <person name="Wang X."/>
            <person name="Canaguier A."/>
            <person name="Chauveau A."/>
            <person name="Berard A."/>
            <person name="Deniot G."/>
            <person name="Guan M."/>
            <person name="Liu Z."/>
            <person name="Sun F."/>
            <person name="Lim Y.P."/>
            <person name="Lyons E."/>
            <person name="Town C.D."/>
            <person name="Bancroft I."/>
            <person name="Wang X."/>
            <person name="Meng J."/>
            <person name="Ma J."/>
            <person name="Pires J.C."/>
            <person name="King G.J."/>
            <person name="Brunel D."/>
            <person name="Delourme R."/>
            <person name="Renard M."/>
            <person name="Aury J.M."/>
            <person name="Adams K.L."/>
            <person name="Batley J."/>
            <person name="Snowdon R.J."/>
            <person name="Tost J."/>
            <person name="Edwards D."/>
            <person name="Zhou Y."/>
            <person name="Hua W."/>
            <person name="Sharpe A.G."/>
            <person name="Paterson A.H."/>
            <person name="Guan C."/>
            <person name="Wincker P."/>
        </authorList>
    </citation>
    <scope>NUCLEOTIDE SEQUENCE [LARGE SCALE GENOMIC DNA]</scope>
    <source>
        <strain evidence="3">cv. Darmor-bzh</strain>
    </source>
</reference>
<proteinExistence type="predicted"/>
<keyword evidence="3" id="KW-1185">Reference proteome</keyword>
<dbReference type="AlphaFoldDB" id="A0A078G3G7"/>
<accession>A0A078G3G7</accession>
<name>A0A078G3G7_BRANA</name>